<evidence type="ECO:0000256" key="1">
    <source>
        <dbReference type="ARBA" id="ARBA00022485"/>
    </source>
</evidence>
<evidence type="ECO:0000259" key="7">
    <source>
        <dbReference type="PROSITE" id="PS51918"/>
    </source>
</evidence>
<evidence type="ECO:0000256" key="4">
    <source>
        <dbReference type="ARBA" id="ARBA00023004"/>
    </source>
</evidence>
<keyword evidence="3 6" id="KW-0479">Metal-binding</keyword>
<protein>
    <submittedName>
        <fullName evidence="8">Pyruvate-formate lyase-activating enzyme lateral transfer candidate</fullName>
    </submittedName>
</protein>
<comment type="caution">
    <text evidence="8">The sequence shown here is derived from an EMBL/GenBank/DDBJ whole genome shotgun (WGS) entry which is preliminary data.</text>
</comment>
<organism evidence="8 9">
    <name type="scientific">Giardia intestinalis (strain ATCC 50581 / GS clone H7)</name>
    <name type="common">Giardia lamblia</name>
    <dbReference type="NCBI Taxonomy" id="598745"/>
    <lineage>
        <taxon>Eukaryota</taxon>
        <taxon>Metamonada</taxon>
        <taxon>Diplomonadida</taxon>
        <taxon>Hexamitidae</taxon>
        <taxon>Giardiinae</taxon>
        <taxon>Giardia</taxon>
    </lineage>
</organism>
<feature type="binding site" evidence="6">
    <location>
        <position position="91"/>
    </location>
    <ligand>
        <name>[4Fe-4S] cluster</name>
        <dbReference type="ChEBI" id="CHEBI:49883"/>
        <note>4Fe-4S-S-AdoMet</note>
    </ligand>
</feature>
<evidence type="ECO:0000313" key="8">
    <source>
        <dbReference type="EMBL" id="EET02148.1"/>
    </source>
</evidence>
<evidence type="ECO:0000313" key="9">
    <source>
        <dbReference type="Proteomes" id="UP000002488"/>
    </source>
</evidence>
<keyword evidence="5 6" id="KW-0411">Iron-sulfur</keyword>
<dbReference type="NCBIfam" id="TIGR04337">
    <property type="entry name" value="AmmeMemoSam_rS"/>
    <property type="match status" value="1"/>
</dbReference>
<dbReference type="VEuPathDB" id="GiardiaDB:GL50581_592"/>
<dbReference type="GO" id="GO:0051539">
    <property type="term" value="F:4 iron, 4 sulfur cluster binding"/>
    <property type="evidence" value="ECO:0007669"/>
    <property type="project" value="UniProtKB-KW"/>
</dbReference>
<name>C6LPC7_GIAIB</name>
<evidence type="ECO:0000256" key="5">
    <source>
        <dbReference type="ARBA" id="ARBA00023014"/>
    </source>
</evidence>
<dbReference type="GO" id="GO:0046872">
    <property type="term" value="F:metal ion binding"/>
    <property type="evidence" value="ECO:0007669"/>
    <property type="project" value="UniProtKB-KW"/>
</dbReference>
<dbReference type="InterPro" id="IPR013785">
    <property type="entry name" value="Aldolase_TIM"/>
</dbReference>
<feature type="binding site" evidence="6">
    <location>
        <position position="88"/>
    </location>
    <ligand>
        <name>[4Fe-4S] cluster</name>
        <dbReference type="ChEBI" id="CHEBI:49883"/>
        <note>4Fe-4S-S-AdoMet</note>
    </ligand>
</feature>
<keyword evidence="8" id="KW-0456">Lyase</keyword>
<evidence type="ECO:0000256" key="3">
    <source>
        <dbReference type="ARBA" id="ARBA00022723"/>
    </source>
</evidence>
<dbReference type="CDD" id="cd01335">
    <property type="entry name" value="Radical_SAM"/>
    <property type="match status" value="1"/>
</dbReference>
<dbReference type="Pfam" id="PF04055">
    <property type="entry name" value="Radical_SAM"/>
    <property type="match status" value="1"/>
</dbReference>
<dbReference type="InterPro" id="IPR027596">
    <property type="entry name" value="AmmeMemoSam_rS"/>
</dbReference>
<keyword evidence="4 6" id="KW-0408">Iron</keyword>
<dbReference type="EMBL" id="ACGJ01000736">
    <property type="protein sequence ID" value="EET02148.1"/>
    <property type="molecule type" value="Genomic_DNA"/>
</dbReference>
<feature type="domain" description="Radical SAM core" evidence="7">
    <location>
        <begin position="69"/>
        <end position="293"/>
    </location>
</feature>
<reference evidence="8 9" key="1">
    <citation type="journal article" date="2009" name="PLoS Pathog.">
        <title>Draft genome sequencing of giardia intestinalis assemblage B isolate GS: is human giardiasis caused by two different species?</title>
        <authorList>
            <person name="Franzen O."/>
            <person name="Jerlstrom-Hultqvist J."/>
            <person name="Castro E."/>
            <person name="Sherwood E."/>
            <person name="Ankarklev J."/>
            <person name="Reiner D.S."/>
            <person name="Palm D."/>
            <person name="Andersson J.O."/>
            <person name="Andersson B."/>
            <person name="Svard S.G."/>
        </authorList>
    </citation>
    <scope>NUCLEOTIDE SEQUENCE [LARGE SCALE GENOMIC DNA]</scope>
    <source>
        <strain evidence="9">ATCC 50581 / GS clone H7</strain>
    </source>
</reference>
<dbReference type="PANTHER" id="PTHR30352:SF5">
    <property type="entry name" value="PYRUVATE FORMATE-LYASE 1-ACTIVATING ENZYME"/>
    <property type="match status" value="1"/>
</dbReference>
<keyword evidence="1" id="KW-0004">4Fe-4S</keyword>
<evidence type="ECO:0000256" key="2">
    <source>
        <dbReference type="ARBA" id="ARBA00022691"/>
    </source>
</evidence>
<accession>C6LPC7</accession>
<dbReference type="Gene3D" id="3.20.20.70">
    <property type="entry name" value="Aldolase class I"/>
    <property type="match status" value="1"/>
</dbReference>
<gene>
    <name evidence="8" type="ORF">GL50581_592</name>
</gene>
<dbReference type="SFLD" id="SFLDG01101">
    <property type="entry name" value="Uncharacterised_Radical_SAM_Su"/>
    <property type="match status" value="1"/>
</dbReference>
<dbReference type="InterPro" id="IPR034457">
    <property type="entry name" value="Organic_radical-activating"/>
</dbReference>
<dbReference type="OrthoDB" id="1856718at2759"/>
<keyword evidence="2 6" id="KW-0949">S-adenosyl-L-methionine</keyword>
<dbReference type="SMART" id="SM00729">
    <property type="entry name" value="Elp3"/>
    <property type="match status" value="1"/>
</dbReference>
<dbReference type="PROSITE" id="PS51918">
    <property type="entry name" value="RADICAL_SAM"/>
    <property type="match status" value="1"/>
</dbReference>
<dbReference type="OMA" id="PWHVSAF"/>
<dbReference type="Proteomes" id="UP000002488">
    <property type="component" value="Unassembled WGS sequence"/>
</dbReference>
<dbReference type="InterPro" id="IPR007197">
    <property type="entry name" value="rSAM"/>
</dbReference>
<dbReference type="InterPro" id="IPR016431">
    <property type="entry name" value="Pyrv-formate_lyase-activ_prd"/>
</dbReference>
<dbReference type="SFLD" id="SFLDS00029">
    <property type="entry name" value="Radical_SAM"/>
    <property type="match status" value="1"/>
</dbReference>
<dbReference type="SUPFAM" id="SSF102114">
    <property type="entry name" value="Radical SAM enzymes"/>
    <property type="match status" value="1"/>
</dbReference>
<dbReference type="InterPro" id="IPR006638">
    <property type="entry name" value="Elp3/MiaA/NifB-like_rSAM"/>
</dbReference>
<comment type="cofactor">
    <cofactor evidence="6">
        <name>[4Fe-4S] cluster</name>
        <dbReference type="ChEBI" id="CHEBI:49883"/>
    </cofactor>
    <text evidence="6">Binds 1 [4Fe-4S] cluster. The cluster is coordinated with 3 cysteines and an exchangeable S-adenosyl-L-methionine.</text>
</comment>
<dbReference type="InterPro" id="IPR058240">
    <property type="entry name" value="rSAM_sf"/>
</dbReference>
<dbReference type="PIRSF" id="PIRSF004869">
    <property type="entry name" value="PflX_prd"/>
    <property type="match status" value="1"/>
</dbReference>
<evidence type="ECO:0000256" key="6">
    <source>
        <dbReference type="PIRSR" id="PIRSR004869-50"/>
    </source>
</evidence>
<dbReference type="AlphaFoldDB" id="C6LPC7"/>
<sequence length="348" mass="39229">MKRQCVLYRPGKNPGSVQCTCCSHYCTIGEGKSGICGVRYNDHGELYLAVWGKPSALHIDPMEKKPLYHYYPGEAILSIGTIGCNFSCKFCQNWSISMDRPGVKDIEDYCLERSEGRMLTPDEIVRICKARHIRHIAATYNEPSIWFEYSYDIAQLASKEGISYVYVSNGFESQEQLDALVGVISAINIDLKTFRQETYRKIMGGSLEPVKNSIKFLYNTKKIIVEVTTLIVPDMNDSDEELQDIANFIASVGKDIPWHVSAFHPDYKMLDKKRTPTETLERALEFGKHAGLLYLYAGNVRDTSYMNTNCPQCGELLISRVTGFDGKVCNLRDGHCGKCGVPIYGKFV</sequence>
<feature type="binding site" evidence="6">
    <location>
        <position position="84"/>
    </location>
    <ligand>
        <name>[4Fe-4S] cluster</name>
        <dbReference type="ChEBI" id="CHEBI:49883"/>
        <note>4Fe-4S-S-AdoMet</note>
    </ligand>
</feature>
<dbReference type="PANTHER" id="PTHR30352">
    <property type="entry name" value="PYRUVATE FORMATE-LYASE-ACTIVATING ENZYME"/>
    <property type="match status" value="1"/>
</dbReference>
<dbReference type="GO" id="GO:0016829">
    <property type="term" value="F:lyase activity"/>
    <property type="evidence" value="ECO:0007669"/>
    <property type="project" value="UniProtKB-KW"/>
</dbReference>
<proteinExistence type="predicted"/>
<keyword evidence="8" id="KW-0670">Pyruvate</keyword>